<keyword evidence="4" id="KW-1185">Reference proteome</keyword>
<feature type="domain" description="Activator of Hsp90 ATPase homologue 1/2-like C-terminal" evidence="2">
    <location>
        <begin position="27"/>
        <end position="142"/>
    </location>
</feature>
<evidence type="ECO:0000313" key="3">
    <source>
        <dbReference type="EMBL" id="MDV2080348.1"/>
    </source>
</evidence>
<dbReference type="Gene3D" id="3.30.530.20">
    <property type="match status" value="1"/>
</dbReference>
<comment type="similarity">
    <text evidence="1">Belongs to the AHA1 family.</text>
</comment>
<evidence type="ECO:0000259" key="2">
    <source>
        <dbReference type="Pfam" id="PF08327"/>
    </source>
</evidence>
<proteinExistence type="inferred from homology"/>
<dbReference type="CDD" id="cd08899">
    <property type="entry name" value="SRPBCC_CalC_Aha1-like_6"/>
    <property type="match status" value="1"/>
</dbReference>
<dbReference type="RefSeq" id="WP_316974764.1">
    <property type="nucleotide sequence ID" value="NZ_JAWIIJ010000013.1"/>
</dbReference>
<dbReference type="SUPFAM" id="SSF55961">
    <property type="entry name" value="Bet v1-like"/>
    <property type="match status" value="1"/>
</dbReference>
<dbReference type="InterPro" id="IPR023393">
    <property type="entry name" value="START-like_dom_sf"/>
</dbReference>
<accession>A0ABU3W1D3</accession>
<sequence>MKVVNEWGALVWRDDVVEVGLQRRLEHPRERVWAMLTESAELAQWLAPGTLEGGQGGRARIDFGNSGRPIDSIIREWRPPVRLAYSWSAGSEAERPLRWHLAECGDTRTDLSLTLTLPDDDLLAIACAGWDAHLEMLAAALEGIAIHFPRDRFQQARSAFSAMHTLALAPRATAKADG</sequence>
<gene>
    <name evidence="3" type="ORF">RYS15_16795</name>
</gene>
<reference evidence="3 4" key="1">
    <citation type="submission" date="2023-10" db="EMBL/GenBank/DDBJ databases">
        <title>Characteristics and mechanism of a salt-tolerant marine origin heterotrophic nitrifying- aerobic denitrifying bacteria Marinobacter xestospongiae HN1.</title>
        <authorList>
            <person name="Qi R."/>
        </authorList>
    </citation>
    <scope>NUCLEOTIDE SEQUENCE [LARGE SCALE GENOMIC DNA]</scope>
    <source>
        <strain evidence="3 4">HN1</strain>
    </source>
</reference>
<dbReference type="Pfam" id="PF08327">
    <property type="entry name" value="AHSA1"/>
    <property type="match status" value="1"/>
</dbReference>
<organism evidence="3 4">
    <name type="scientific">Marinobacter xestospongiae</name>
    <dbReference type="NCBI Taxonomy" id="994319"/>
    <lineage>
        <taxon>Bacteria</taxon>
        <taxon>Pseudomonadati</taxon>
        <taxon>Pseudomonadota</taxon>
        <taxon>Gammaproteobacteria</taxon>
        <taxon>Pseudomonadales</taxon>
        <taxon>Marinobacteraceae</taxon>
        <taxon>Marinobacter</taxon>
    </lineage>
</organism>
<name>A0ABU3W1D3_9GAMM</name>
<evidence type="ECO:0000313" key="4">
    <source>
        <dbReference type="Proteomes" id="UP001269819"/>
    </source>
</evidence>
<dbReference type="Proteomes" id="UP001269819">
    <property type="component" value="Unassembled WGS sequence"/>
</dbReference>
<dbReference type="EMBL" id="JAWIIJ010000013">
    <property type="protein sequence ID" value="MDV2080348.1"/>
    <property type="molecule type" value="Genomic_DNA"/>
</dbReference>
<protein>
    <submittedName>
        <fullName evidence="3">SRPBCC family protein</fullName>
    </submittedName>
</protein>
<dbReference type="InterPro" id="IPR013538">
    <property type="entry name" value="ASHA1/2-like_C"/>
</dbReference>
<comment type="caution">
    <text evidence="3">The sequence shown here is derived from an EMBL/GenBank/DDBJ whole genome shotgun (WGS) entry which is preliminary data.</text>
</comment>
<evidence type="ECO:0000256" key="1">
    <source>
        <dbReference type="ARBA" id="ARBA00006817"/>
    </source>
</evidence>